<feature type="binding site" evidence="5">
    <location>
        <begin position="198"/>
        <end position="200"/>
    </location>
    <ligand>
        <name>substrate</name>
    </ligand>
</feature>
<dbReference type="InterPro" id="IPR004143">
    <property type="entry name" value="BPL_LPL_catalytic"/>
</dbReference>
<evidence type="ECO:0000256" key="3">
    <source>
        <dbReference type="ARBA" id="ARBA00023315"/>
    </source>
</evidence>
<reference evidence="8 9" key="1">
    <citation type="submission" date="2019-01" db="EMBL/GenBank/DDBJ databases">
        <title>Genome sequencing of strain FW10M-9.</title>
        <authorList>
            <person name="Heo J."/>
            <person name="Kim S.-J."/>
            <person name="Kim J.-S."/>
            <person name="Hong S.-B."/>
            <person name="Kwon S.-W."/>
        </authorList>
    </citation>
    <scope>NUCLEOTIDE SEQUENCE [LARGE SCALE GENOMIC DNA]</scope>
    <source>
        <strain evidence="8 9">FW10M-9</strain>
    </source>
</reference>
<evidence type="ECO:0000256" key="4">
    <source>
        <dbReference type="ARBA" id="ARBA00024732"/>
    </source>
</evidence>
<evidence type="ECO:0000313" key="8">
    <source>
        <dbReference type="EMBL" id="QAY71925.1"/>
    </source>
</evidence>
<dbReference type="Pfam" id="PF21948">
    <property type="entry name" value="LplA-B_cat"/>
    <property type="match status" value="1"/>
</dbReference>
<evidence type="ECO:0000256" key="2">
    <source>
        <dbReference type="ARBA" id="ARBA00022679"/>
    </source>
</evidence>
<evidence type="ECO:0000259" key="7">
    <source>
        <dbReference type="PROSITE" id="PS51733"/>
    </source>
</evidence>
<dbReference type="Proteomes" id="UP000292118">
    <property type="component" value="Chromosome"/>
</dbReference>
<dbReference type="GO" id="GO:0005737">
    <property type="term" value="C:cytoplasm"/>
    <property type="evidence" value="ECO:0007669"/>
    <property type="project" value="UniProtKB-SubCell"/>
</dbReference>
<comment type="pathway">
    <text evidence="1 5">Protein modification; protein lipoylation via endogenous pathway; protein N(6)-(lipoyl)lysine from octanoyl-[acyl-carrier-protein]: step 1/2.</text>
</comment>
<proteinExistence type="inferred from homology"/>
<dbReference type="PROSITE" id="PS51733">
    <property type="entry name" value="BPL_LPL_CATALYTIC"/>
    <property type="match status" value="1"/>
</dbReference>
<organism evidence="8 9">
    <name type="scientific">Xylanimonas protaetiae</name>
    <dbReference type="NCBI Taxonomy" id="2509457"/>
    <lineage>
        <taxon>Bacteria</taxon>
        <taxon>Bacillati</taxon>
        <taxon>Actinomycetota</taxon>
        <taxon>Actinomycetes</taxon>
        <taxon>Micrococcales</taxon>
        <taxon>Promicromonosporaceae</taxon>
        <taxon>Xylanimonas</taxon>
    </lineage>
</organism>
<evidence type="ECO:0000256" key="1">
    <source>
        <dbReference type="ARBA" id="ARBA00004821"/>
    </source>
</evidence>
<dbReference type="EC" id="2.3.1.181" evidence="5"/>
<feature type="binding site" evidence="5">
    <location>
        <begin position="211"/>
        <end position="213"/>
    </location>
    <ligand>
        <name>substrate</name>
    </ligand>
</feature>
<dbReference type="GO" id="GO:0033819">
    <property type="term" value="F:lipoyl(octanoyl) transferase activity"/>
    <property type="evidence" value="ECO:0007669"/>
    <property type="project" value="UniProtKB-EC"/>
</dbReference>
<dbReference type="CDD" id="cd16444">
    <property type="entry name" value="LipB"/>
    <property type="match status" value="1"/>
</dbReference>
<feature type="region of interest" description="Disordered" evidence="6">
    <location>
        <begin position="1"/>
        <end position="28"/>
    </location>
</feature>
<comment type="subcellular location">
    <subcellularLocation>
        <location evidence="5">Cytoplasm</location>
    </subcellularLocation>
</comment>
<dbReference type="NCBIfam" id="NF010925">
    <property type="entry name" value="PRK14345.1"/>
    <property type="match status" value="1"/>
</dbReference>
<dbReference type="KEGG" id="xya:ET471_15945"/>
<protein>
    <recommendedName>
        <fullName evidence="5">Octanoyltransferase</fullName>
        <ecNumber evidence="5">2.3.1.181</ecNumber>
    </recommendedName>
    <alternativeName>
        <fullName evidence="5">Lipoate-protein ligase B</fullName>
    </alternativeName>
    <alternativeName>
        <fullName evidence="5">Lipoyl/octanoyl transferase</fullName>
    </alternativeName>
    <alternativeName>
        <fullName evidence="5">Octanoyl-[acyl-carrier-protein]-protein N-octanoyltransferase</fullName>
    </alternativeName>
</protein>
<name>A0A4P6F8P4_9MICO</name>
<keyword evidence="5" id="KW-0963">Cytoplasm</keyword>
<dbReference type="PANTHER" id="PTHR10993:SF7">
    <property type="entry name" value="LIPOYLTRANSFERASE 2, MITOCHONDRIAL-RELATED"/>
    <property type="match status" value="1"/>
</dbReference>
<comment type="miscellaneous">
    <text evidence="5">In the reaction, the free carboxyl group of octanoic acid is attached via an amide linkage to the epsilon-amino group of a specific lysine residue of lipoyl domains of lipoate-dependent enzymes.</text>
</comment>
<accession>A0A4P6F8P4</accession>
<feature type="site" description="Lowers pKa of active site Cys" evidence="5">
    <location>
        <position position="195"/>
    </location>
</feature>
<dbReference type="GO" id="GO:0009249">
    <property type="term" value="P:protein lipoylation"/>
    <property type="evidence" value="ECO:0007669"/>
    <property type="project" value="InterPro"/>
</dbReference>
<evidence type="ECO:0000313" key="9">
    <source>
        <dbReference type="Proteomes" id="UP000292118"/>
    </source>
</evidence>
<dbReference type="Gene3D" id="3.30.930.10">
    <property type="entry name" value="Bira Bifunctional Protein, Domain 2"/>
    <property type="match status" value="1"/>
</dbReference>
<keyword evidence="3 5" id="KW-0012">Acyltransferase</keyword>
<evidence type="ECO:0000256" key="5">
    <source>
        <dbReference type="HAMAP-Rule" id="MF_00013"/>
    </source>
</evidence>
<comment type="similarity">
    <text evidence="5">Belongs to the LipB family.</text>
</comment>
<dbReference type="PANTHER" id="PTHR10993">
    <property type="entry name" value="OCTANOYLTRANSFERASE"/>
    <property type="match status" value="1"/>
</dbReference>
<dbReference type="SUPFAM" id="SSF55681">
    <property type="entry name" value="Class II aaRS and biotin synthetases"/>
    <property type="match status" value="1"/>
</dbReference>
<comment type="function">
    <text evidence="4 5">Catalyzes the transfer of endogenously produced octanoic acid from octanoyl-acyl-carrier-protein onto the lipoyl domains of lipoate-dependent enzymes. Lipoyl-ACP can also act as a substrate although octanoyl-ACP is likely to be the physiological substrate.</text>
</comment>
<keyword evidence="9" id="KW-1185">Reference proteome</keyword>
<feature type="active site" description="Acyl-thioester intermediate" evidence="5">
    <location>
        <position position="229"/>
    </location>
</feature>
<dbReference type="PROSITE" id="PS01313">
    <property type="entry name" value="LIPB"/>
    <property type="match status" value="1"/>
</dbReference>
<feature type="compositionally biased region" description="Low complexity" evidence="6">
    <location>
        <begin position="1"/>
        <end position="17"/>
    </location>
</feature>
<dbReference type="EMBL" id="CP035493">
    <property type="protein sequence ID" value="QAY71925.1"/>
    <property type="molecule type" value="Genomic_DNA"/>
</dbReference>
<evidence type="ECO:0000256" key="6">
    <source>
        <dbReference type="SAM" id="MobiDB-lite"/>
    </source>
</evidence>
<dbReference type="OrthoDB" id="9787061at2"/>
<dbReference type="AlphaFoldDB" id="A0A4P6F8P4"/>
<dbReference type="UniPathway" id="UPA00538">
    <property type="reaction ID" value="UER00592"/>
</dbReference>
<gene>
    <name evidence="5 8" type="primary">lipB</name>
    <name evidence="8" type="ORF">ET471_15945</name>
</gene>
<dbReference type="HAMAP" id="MF_00013">
    <property type="entry name" value="LipB"/>
    <property type="match status" value="1"/>
</dbReference>
<feature type="binding site" evidence="5">
    <location>
        <begin position="117"/>
        <end position="124"/>
    </location>
    <ligand>
        <name>substrate</name>
    </ligand>
</feature>
<comment type="catalytic activity">
    <reaction evidence="5">
        <text>octanoyl-[ACP] + L-lysyl-[protein] = N(6)-octanoyl-L-lysyl-[protein] + holo-[ACP] + H(+)</text>
        <dbReference type="Rhea" id="RHEA:17665"/>
        <dbReference type="Rhea" id="RHEA-COMP:9636"/>
        <dbReference type="Rhea" id="RHEA-COMP:9685"/>
        <dbReference type="Rhea" id="RHEA-COMP:9752"/>
        <dbReference type="Rhea" id="RHEA-COMP:9928"/>
        <dbReference type="ChEBI" id="CHEBI:15378"/>
        <dbReference type="ChEBI" id="CHEBI:29969"/>
        <dbReference type="ChEBI" id="CHEBI:64479"/>
        <dbReference type="ChEBI" id="CHEBI:78463"/>
        <dbReference type="ChEBI" id="CHEBI:78809"/>
        <dbReference type="EC" id="2.3.1.181"/>
    </reaction>
</comment>
<dbReference type="InterPro" id="IPR020605">
    <property type="entry name" value="Octanoyltransferase_CS"/>
</dbReference>
<keyword evidence="2 5" id="KW-0808">Transferase</keyword>
<feature type="compositionally biased region" description="Basic and acidic residues" evidence="6">
    <location>
        <begin position="18"/>
        <end position="28"/>
    </location>
</feature>
<dbReference type="InterPro" id="IPR045864">
    <property type="entry name" value="aa-tRNA-synth_II/BPL/LPL"/>
</dbReference>
<sequence>MRPCCPADAGSAAAARPAARDRPRADVTARRLPAARRPGVSWTAVSTEPRIEIEHLSGHVDYHEAWDLQRRTHAAVSAGEHRPVAFLLEHAGVYTAGKRTHKDEYPTDGTPVVDVDRGGKITWHGPGQLVAYPIAHLVSPVDVVQYVRTLEAAVMDVCAQLGVATIRVEGRSGVWLAADAPGVVGPDGATRRERKVCAIGARVARGVTMHGLALNCDPDLEAFGHIVPCGIDDADVTSLSAELGRDVTVAEVRPLLAEALQRHLAPLVTEVTGPVTAGAAAPAVVAVG</sequence>
<dbReference type="NCBIfam" id="TIGR00214">
    <property type="entry name" value="lipB"/>
    <property type="match status" value="1"/>
</dbReference>
<dbReference type="InterPro" id="IPR000544">
    <property type="entry name" value="Octanoyltransferase"/>
</dbReference>
<feature type="domain" description="BPL/LPL catalytic" evidence="7">
    <location>
        <begin position="79"/>
        <end position="268"/>
    </location>
</feature>